<protein>
    <submittedName>
        <fullName evidence="1">Uncharacterized protein</fullName>
    </submittedName>
</protein>
<proteinExistence type="predicted"/>
<evidence type="ECO:0000313" key="2">
    <source>
        <dbReference type="Proteomes" id="UP000184388"/>
    </source>
</evidence>
<accession>A0A9X8QZM9</accession>
<dbReference type="AlphaFoldDB" id="A0A9X8QZM9"/>
<dbReference type="EMBL" id="FRBK01000026">
    <property type="protein sequence ID" value="SHN24521.1"/>
    <property type="molecule type" value="Genomic_DNA"/>
</dbReference>
<sequence>MTNLSYELRGELLEEVLSLHRERMDETYDNFDDLVDGCLELVSELAESIEREMAGAS</sequence>
<name>A0A9X8QZM9_9ACTN</name>
<evidence type="ECO:0000313" key="1">
    <source>
        <dbReference type="EMBL" id="SHN24521.1"/>
    </source>
</evidence>
<organism evidence="1 2">
    <name type="scientific">Streptomyces yunnanensis</name>
    <dbReference type="NCBI Taxonomy" id="156453"/>
    <lineage>
        <taxon>Bacteria</taxon>
        <taxon>Bacillati</taxon>
        <taxon>Actinomycetota</taxon>
        <taxon>Actinomycetes</taxon>
        <taxon>Kitasatosporales</taxon>
        <taxon>Streptomycetaceae</taxon>
        <taxon>Streptomyces</taxon>
    </lineage>
</organism>
<reference evidence="2" key="1">
    <citation type="submission" date="2016-11" db="EMBL/GenBank/DDBJ databases">
        <authorList>
            <person name="Jaros S."/>
            <person name="Januszkiewicz K."/>
            <person name="Wedrychowicz H."/>
        </authorList>
    </citation>
    <scope>NUCLEOTIDE SEQUENCE [LARGE SCALE GENOMIC DNA]</scope>
    <source>
        <strain evidence="2">CGMCC 4.3555</strain>
    </source>
</reference>
<comment type="caution">
    <text evidence="1">The sequence shown here is derived from an EMBL/GenBank/DDBJ whole genome shotgun (WGS) entry which is preliminary data.</text>
</comment>
<gene>
    <name evidence="1" type="ORF">SAMN05216268_126110</name>
</gene>
<dbReference type="RefSeq" id="WP_167390883.1">
    <property type="nucleotide sequence ID" value="NZ_FRBK01000026.1"/>
</dbReference>
<dbReference type="Proteomes" id="UP000184388">
    <property type="component" value="Unassembled WGS sequence"/>
</dbReference>